<dbReference type="HOGENOM" id="CLU_2641239_0_0_1"/>
<dbReference type="AlphaFoldDB" id="E9IDX2"/>
<dbReference type="EMBL" id="GL762543">
    <property type="protein sequence ID" value="EFZ21230.1"/>
    <property type="molecule type" value="Genomic_DNA"/>
</dbReference>
<accession>E9IDX2</accession>
<sequence length="77" mass="9142">MFARMPRYVHDMRVFLFSGVQRYCTPEYFPDNSHLLGDAAYTIKKKCYGIVDIKEEGNIKRNRLMQIIAHNNFEKPN</sequence>
<gene>
    <name evidence="1" type="ORF">SINV_10821</name>
</gene>
<evidence type="ECO:0008006" key="2">
    <source>
        <dbReference type="Google" id="ProtNLM"/>
    </source>
</evidence>
<evidence type="ECO:0000313" key="1">
    <source>
        <dbReference type="EMBL" id="EFZ21230.1"/>
    </source>
</evidence>
<feature type="non-terminal residue" evidence="1">
    <location>
        <position position="77"/>
    </location>
</feature>
<reference evidence="1" key="1">
    <citation type="journal article" date="2011" name="Proc. Natl. Acad. Sci. U.S.A.">
        <title>The genome of the fire ant Solenopsis invicta.</title>
        <authorList>
            <person name="Wurm Y."/>
            <person name="Wang J."/>
            <person name="Riba-Grognuz O."/>
            <person name="Corona M."/>
            <person name="Nygaard S."/>
            <person name="Hunt B.G."/>
            <person name="Ingram K.K."/>
            <person name="Falquet L."/>
            <person name="Nipitwattanaphon M."/>
            <person name="Gotzek D."/>
            <person name="Dijkstra M.B."/>
            <person name="Oettler J."/>
            <person name="Comtesse F."/>
            <person name="Shih C.J."/>
            <person name="Wu W.J."/>
            <person name="Yang C.C."/>
            <person name="Thomas J."/>
            <person name="Beaudoing E."/>
            <person name="Pradervand S."/>
            <person name="Flegel V."/>
            <person name="Cook E.D."/>
            <person name="Fabbretti R."/>
            <person name="Stockinger H."/>
            <person name="Long L."/>
            <person name="Farmerie W.G."/>
            <person name="Oakey J."/>
            <person name="Boomsma J.J."/>
            <person name="Pamilo P."/>
            <person name="Yi S.V."/>
            <person name="Heinze J."/>
            <person name="Goodisman M.A."/>
            <person name="Farinelli L."/>
            <person name="Harshman K."/>
            <person name="Hulo N."/>
            <person name="Cerutti L."/>
            <person name="Xenarios I."/>
            <person name="Shoemaker D."/>
            <person name="Keller L."/>
        </authorList>
    </citation>
    <scope>NUCLEOTIDE SEQUENCE [LARGE SCALE GENOMIC DNA]</scope>
</reference>
<protein>
    <recommendedName>
        <fullName evidence="2">DDE Tnp4 domain-containing protein</fullName>
    </recommendedName>
</protein>
<name>E9IDX2_SOLIN</name>
<organism>
    <name type="scientific">Solenopsis invicta</name>
    <name type="common">Red imported fire ant</name>
    <name type="synonym">Solenopsis wagneri</name>
    <dbReference type="NCBI Taxonomy" id="13686"/>
    <lineage>
        <taxon>Eukaryota</taxon>
        <taxon>Metazoa</taxon>
        <taxon>Ecdysozoa</taxon>
        <taxon>Arthropoda</taxon>
        <taxon>Hexapoda</taxon>
        <taxon>Insecta</taxon>
        <taxon>Pterygota</taxon>
        <taxon>Neoptera</taxon>
        <taxon>Endopterygota</taxon>
        <taxon>Hymenoptera</taxon>
        <taxon>Apocrita</taxon>
        <taxon>Aculeata</taxon>
        <taxon>Formicoidea</taxon>
        <taxon>Formicidae</taxon>
        <taxon>Myrmicinae</taxon>
        <taxon>Solenopsis</taxon>
    </lineage>
</organism>
<proteinExistence type="predicted"/>